<organism evidence="4">
    <name type="scientific">Rodentolepis nana</name>
    <name type="common">Dwarf tapeworm</name>
    <name type="synonym">Hymenolepis nana</name>
    <dbReference type="NCBI Taxonomy" id="102285"/>
    <lineage>
        <taxon>Eukaryota</taxon>
        <taxon>Metazoa</taxon>
        <taxon>Spiralia</taxon>
        <taxon>Lophotrochozoa</taxon>
        <taxon>Platyhelminthes</taxon>
        <taxon>Cestoda</taxon>
        <taxon>Eucestoda</taxon>
        <taxon>Cyclophyllidea</taxon>
        <taxon>Hymenolepididae</taxon>
        <taxon>Rodentolepis</taxon>
    </lineage>
</organism>
<protein>
    <submittedName>
        <fullName evidence="4">Reverse transcriptase domain-containing protein</fullName>
    </submittedName>
</protein>
<dbReference type="EMBL" id="UZAE01012822">
    <property type="protein sequence ID" value="VDO06873.1"/>
    <property type="molecule type" value="Genomic_DNA"/>
</dbReference>
<accession>A0A0R3TQZ7</accession>
<reference evidence="2 3" key="2">
    <citation type="submission" date="2018-11" db="EMBL/GenBank/DDBJ databases">
        <authorList>
            <consortium name="Pathogen Informatics"/>
        </authorList>
    </citation>
    <scope>NUCLEOTIDE SEQUENCE [LARGE SCALE GENOMIC DNA]</scope>
</reference>
<gene>
    <name evidence="2" type="ORF">HNAJ_LOCUS9977</name>
</gene>
<dbReference type="Proteomes" id="UP000278807">
    <property type="component" value="Unassembled WGS sequence"/>
</dbReference>
<keyword evidence="3" id="KW-1185">Reference proteome</keyword>
<proteinExistence type="predicted"/>
<name>A0A0R3TQZ7_RODNA</name>
<evidence type="ECO:0000313" key="3">
    <source>
        <dbReference type="Proteomes" id="UP000278807"/>
    </source>
</evidence>
<dbReference type="WBParaSite" id="HNAJ_0000998201-mRNA-1">
    <property type="protein sequence ID" value="HNAJ_0000998201-mRNA-1"/>
    <property type="gene ID" value="HNAJ_0000998201"/>
</dbReference>
<feature type="region of interest" description="Disordered" evidence="1">
    <location>
        <begin position="48"/>
        <end position="72"/>
    </location>
</feature>
<evidence type="ECO:0000256" key="1">
    <source>
        <dbReference type="SAM" id="MobiDB-lite"/>
    </source>
</evidence>
<reference evidence="4" key="1">
    <citation type="submission" date="2017-02" db="UniProtKB">
        <authorList>
            <consortium name="WormBaseParasite"/>
        </authorList>
    </citation>
    <scope>IDENTIFICATION</scope>
</reference>
<dbReference type="AlphaFoldDB" id="A0A0R3TQZ7"/>
<sequence length="72" mass="7483">MAISNLVSLSNITLLQNAIAAIKPITYNSITTATGAPPIANETTLIAKSAAKQNPHENVPPTVPPVDSKNFS</sequence>
<evidence type="ECO:0000313" key="4">
    <source>
        <dbReference type="WBParaSite" id="HNAJ_0000998201-mRNA-1"/>
    </source>
</evidence>
<evidence type="ECO:0000313" key="2">
    <source>
        <dbReference type="EMBL" id="VDO06873.1"/>
    </source>
</evidence>